<dbReference type="Proteomes" id="UP000321248">
    <property type="component" value="Unassembled WGS sequence"/>
</dbReference>
<evidence type="ECO:0000256" key="2">
    <source>
        <dbReference type="SAM" id="MobiDB-lite"/>
    </source>
</evidence>
<evidence type="ECO:0000313" key="4">
    <source>
        <dbReference type="EMBL" id="TXK64471.1"/>
    </source>
</evidence>
<dbReference type="InterPro" id="IPR050445">
    <property type="entry name" value="Bact_polysacc_biosynth/exp"/>
</dbReference>
<name>A0A5C8KUA8_9GAMM</name>
<dbReference type="RefSeq" id="WP_147891282.1">
    <property type="nucleotide sequence ID" value="NZ_VRTS01000003.1"/>
</dbReference>
<dbReference type="PANTHER" id="PTHR32309">
    <property type="entry name" value="TYROSINE-PROTEIN KINASE"/>
    <property type="match status" value="1"/>
</dbReference>
<dbReference type="NCBIfam" id="TIGR03007">
    <property type="entry name" value="pepcterm_ChnLen"/>
    <property type="match status" value="1"/>
</dbReference>
<dbReference type="GO" id="GO:0004713">
    <property type="term" value="F:protein tyrosine kinase activity"/>
    <property type="evidence" value="ECO:0007669"/>
    <property type="project" value="TreeGrafter"/>
</dbReference>
<feature type="transmembrane region" description="Helical" evidence="3">
    <location>
        <begin position="432"/>
        <end position="455"/>
    </location>
</feature>
<dbReference type="PANTHER" id="PTHR32309:SF13">
    <property type="entry name" value="FERRIC ENTEROBACTIN TRANSPORT PROTEIN FEPE"/>
    <property type="match status" value="1"/>
</dbReference>
<reference evidence="4 5" key="1">
    <citation type="submission" date="2019-08" db="EMBL/GenBank/DDBJ databases">
        <authorList>
            <person name="Karlyshev A.V."/>
        </authorList>
    </citation>
    <scope>NUCLEOTIDE SEQUENCE [LARGE SCALE GENOMIC DNA]</scope>
    <source>
        <strain evidence="4 5">Alg18-2.2</strain>
    </source>
</reference>
<feature type="transmembrane region" description="Helical" evidence="3">
    <location>
        <begin position="496"/>
        <end position="515"/>
    </location>
</feature>
<dbReference type="EMBL" id="VRTS01000003">
    <property type="protein sequence ID" value="TXK64471.1"/>
    <property type="molecule type" value="Genomic_DNA"/>
</dbReference>
<evidence type="ECO:0000313" key="5">
    <source>
        <dbReference type="Proteomes" id="UP000321248"/>
    </source>
</evidence>
<evidence type="ECO:0000256" key="3">
    <source>
        <dbReference type="SAM" id="Phobius"/>
    </source>
</evidence>
<sequence length="516" mass="58010">MNERRLPGPPGSRRPQGPDLLAEVPVVVAEFRRRSLVLAIAFALIALLVLGVGMMWPKRYVATATIVVGESNIIEPLMRGTAVPTEVADRARIAREVIFSNRVMADVVERGGWDTRSLDPVAKERLFNEVRRRTDIGVPGPNLIRLSYSDSDPERAFRVADHFVANFVSQSQEAKMAESREAYEFIAKQVDEYHTKLIAAEERLKKLRDDNLDARPGAEVDVSRRIAEIRRTLEDAQTNVAELQSRRRALLSQISGEARVSDERMRSSQVSTRLRELQSELDRLRLDYTEQHPDVIRTRNQIEEMQSGARRDTGQASTGFGSVDPTINPLYQQLRAELARVDSDLASQYARVAQTRTQLDSEMGRARRVSDSDITLAELTRDYEVNRELYQDLLRRRENARVSMNLDEDRKGLNLWVQEPPTVPLSPEGLRLAHFAVAGVVLGFAIPIGMLITVLRLDPRSRLSGQLGAASGLPMLVGIPEYRTRQDRRRIRGRQLAAIAAVLAVLAIYAVVALTR</sequence>
<feature type="transmembrane region" description="Helical" evidence="3">
    <location>
        <begin position="36"/>
        <end position="56"/>
    </location>
</feature>
<keyword evidence="3" id="KW-0472">Membrane</keyword>
<keyword evidence="5" id="KW-1185">Reference proteome</keyword>
<evidence type="ECO:0000256" key="1">
    <source>
        <dbReference type="SAM" id="Coils"/>
    </source>
</evidence>
<keyword evidence="3" id="KW-1133">Transmembrane helix</keyword>
<dbReference type="OrthoDB" id="9795292at2"/>
<protein>
    <recommendedName>
        <fullName evidence="6">Polysaccharide chain length determinant N-terminal domain-containing protein</fullName>
    </recommendedName>
</protein>
<comment type="caution">
    <text evidence="4">The sequence shown here is derived from an EMBL/GenBank/DDBJ whole genome shotgun (WGS) entry which is preliminary data.</text>
</comment>
<evidence type="ECO:0008006" key="6">
    <source>
        <dbReference type="Google" id="ProtNLM"/>
    </source>
</evidence>
<feature type="coiled-coil region" evidence="1">
    <location>
        <begin position="190"/>
        <end position="287"/>
    </location>
</feature>
<dbReference type="InterPro" id="IPR014345">
    <property type="entry name" value="XrtA_polysacc_chain"/>
</dbReference>
<keyword evidence="1" id="KW-0175">Coiled coil</keyword>
<keyword evidence="3" id="KW-0812">Transmembrane</keyword>
<gene>
    <name evidence="4" type="ORF">FU658_06165</name>
</gene>
<accession>A0A5C8KUA8</accession>
<proteinExistence type="predicted"/>
<dbReference type="GO" id="GO:0005886">
    <property type="term" value="C:plasma membrane"/>
    <property type="evidence" value="ECO:0007669"/>
    <property type="project" value="TreeGrafter"/>
</dbReference>
<dbReference type="AlphaFoldDB" id="A0A5C8KUA8"/>
<feature type="region of interest" description="Disordered" evidence="2">
    <location>
        <begin position="305"/>
        <end position="324"/>
    </location>
</feature>
<organism evidence="4 5">
    <name type="scientific">Alkalisalibacterium limincola</name>
    <dbReference type="NCBI Taxonomy" id="2699169"/>
    <lineage>
        <taxon>Bacteria</taxon>
        <taxon>Pseudomonadati</taxon>
        <taxon>Pseudomonadota</taxon>
        <taxon>Gammaproteobacteria</taxon>
        <taxon>Lysobacterales</taxon>
        <taxon>Lysobacteraceae</taxon>
        <taxon>Alkalisalibacterium</taxon>
    </lineage>
</organism>